<dbReference type="OrthoDB" id="5568064at2"/>
<evidence type="ECO:0000259" key="6">
    <source>
        <dbReference type="Pfam" id="PF01850"/>
    </source>
</evidence>
<organism evidence="7 8">
    <name type="scientific">Thiohalospira halophila DSM 15071</name>
    <dbReference type="NCBI Taxonomy" id="1123397"/>
    <lineage>
        <taxon>Bacteria</taxon>
        <taxon>Pseudomonadati</taxon>
        <taxon>Pseudomonadota</taxon>
        <taxon>Gammaproteobacteria</taxon>
        <taxon>Thiohalospirales</taxon>
        <taxon>Thiohalospiraceae</taxon>
        <taxon>Thiohalospira</taxon>
    </lineage>
</organism>
<comment type="cofactor">
    <cofactor evidence="5">
        <name>Mg(2+)</name>
        <dbReference type="ChEBI" id="CHEBI:18420"/>
    </cofactor>
</comment>
<feature type="domain" description="PIN" evidence="6">
    <location>
        <begin position="6"/>
        <end position="114"/>
    </location>
</feature>
<dbReference type="InterPro" id="IPR029060">
    <property type="entry name" value="PIN-like_dom_sf"/>
</dbReference>
<dbReference type="RefSeq" id="WP_159433043.1">
    <property type="nucleotide sequence ID" value="NZ_FOMJ01000005.1"/>
</dbReference>
<dbReference type="GO" id="GO:0004540">
    <property type="term" value="F:RNA nuclease activity"/>
    <property type="evidence" value="ECO:0007669"/>
    <property type="project" value="InterPro"/>
</dbReference>
<keyword evidence="2 5" id="KW-0540">Nuclease</keyword>
<dbReference type="CDD" id="cd09874">
    <property type="entry name" value="PIN_MT3492-like"/>
    <property type="match status" value="1"/>
</dbReference>
<evidence type="ECO:0000313" key="7">
    <source>
        <dbReference type="EMBL" id="SFD41879.1"/>
    </source>
</evidence>
<dbReference type="Gene3D" id="3.40.50.1010">
    <property type="entry name" value="5'-nuclease"/>
    <property type="match status" value="1"/>
</dbReference>
<dbReference type="Proteomes" id="UP000198611">
    <property type="component" value="Unassembled WGS sequence"/>
</dbReference>
<keyword evidence="5" id="KW-0460">Magnesium</keyword>
<evidence type="ECO:0000256" key="1">
    <source>
        <dbReference type="ARBA" id="ARBA00022649"/>
    </source>
</evidence>
<dbReference type="GO" id="GO:0000287">
    <property type="term" value="F:magnesium ion binding"/>
    <property type="evidence" value="ECO:0007669"/>
    <property type="project" value="UniProtKB-UniRule"/>
</dbReference>
<keyword evidence="8" id="KW-1185">Reference proteome</keyword>
<keyword evidence="4 5" id="KW-0378">Hydrolase</keyword>
<dbReference type="AlphaFoldDB" id="A0A1I1S5U1"/>
<dbReference type="HAMAP" id="MF_00265">
    <property type="entry name" value="VapC_Nob1"/>
    <property type="match status" value="1"/>
</dbReference>
<sequence length="144" mass="15590">MILYGDTSALLKLYIDEPDSAFVEEAMGEASAVATHVIAYPELRAALARAARMGRVGPEHLRELVATVDQDWQRLHTIQPDPTLIHRAGHLAGTLSLRGYDSVHLAAAEAVSAQIAPAPFRFAVFDQGLRAAARELELAILGEH</sequence>
<dbReference type="Pfam" id="PF01850">
    <property type="entry name" value="PIN"/>
    <property type="match status" value="1"/>
</dbReference>
<name>A0A1I1S5U1_9GAMM</name>
<dbReference type="STRING" id="1123397.SAMN05660831_01584"/>
<comment type="function">
    <text evidence="5">Toxic component of a toxin-antitoxin (TA) system. An RNase.</text>
</comment>
<dbReference type="InterPro" id="IPR002716">
    <property type="entry name" value="PIN_dom"/>
</dbReference>
<keyword evidence="5" id="KW-0800">Toxin</keyword>
<evidence type="ECO:0000256" key="5">
    <source>
        <dbReference type="HAMAP-Rule" id="MF_00265"/>
    </source>
</evidence>
<evidence type="ECO:0000313" key="8">
    <source>
        <dbReference type="Proteomes" id="UP000198611"/>
    </source>
</evidence>
<dbReference type="SUPFAM" id="SSF88723">
    <property type="entry name" value="PIN domain-like"/>
    <property type="match status" value="1"/>
</dbReference>
<dbReference type="InterPro" id="IPR022907">
    <property type="entry name" value="VapC_family"/>
</dbReference>
<protein>
    <recommendedName>
        <fullName evidence="5">Ribonuclease VapC</fullName>
        <shortName evidence="5">RNase VapC</shortName>
        <ecNumber evidence="5">3.1.-.-</ecNumber>
    </recommendedName>
    <alternativeName>
        <fullName evidence="5">Toxin VapC</fullName>
    </alternativeName>
</protein>
<dbReference type="GO" id="GO:0090729">
    <property type="term" value="F:toxin activity"/>
    <property type="evidence" value="ECO:0007669"/>
    <property type="project" value="UniProtKB-KW"/>
</dbReference>
<proteinExistence type="inferred from homology"/>
<feature type="binding site" evidence="5">
    <location>
        <position position="101"/>
    </location>
    <ligand>
        <name>Mg(2+)</name>
        <dbReference type="ChEBI" id="CHEBI:18420"/>
    </ligand>
</feature>
<gene>
    <name evidence="5" type="primary">vapC</name>
    <name evidence="7" type="ORF">SAMN05660831_01584</name>
</gene>
<feature type="binding site" evidence="5">
    <location>
        <position position="6"/>
    </location>
    <ligand>
        <name>Mg(2+)</name>
        <dbReference type="ChEBI" id="CHEBI:18420"/>
    </ligand>
</feature>
<accession>A0A1I1S5U1</accession>
<reference evidence="7 8" key="1">
    <citation type="submission" date="2016-10" db="EMBL/GenBank/DDBJ databases">
        <authorList>
            <person name="de Groot N.N."/>
        </authorList>
    </citation>
    <scope>NUCLEOTIDE SEQUENCE [LARGE SCALE GENOMIC DNA]</scope>
    <source>
        <strain evidence="7 8">HL3</strain>
    </source>
</reference>
<dbReference type="EC" id="3.1.-.-" evidence="5"/>
<evidence type="ECO:0000256" key="3">
    <source>
        <dbReference type="ARBA" id="ARBA00022723"/>
    </source>
</evidence>
<keyword evidence="3 5" id="KW-0479">Metal-binding</keyword>
<evidence type="ECO:0000256" key="2">
    <source>
        <dbReference type="ARBA" id="ARBA00022722"/>
    </source>
</evidence>
<keyword evidence="1 5" id="KW-1277">Toxin-antitoxin system</keyword>
<comment type="similarity">
    <text evidence="5">Belongs to the PINc/VapC protein family.</text>
</comment>
<dbReference type="EMBL" id="FOMJ01000005">
    <property type="protein sequence ID" value="SFD41879.1"/>
    <property type="molecule type" value="Genomic_DNA"/>
</dbReference>
<dbReference type="GO" id="GO:0016787">
    <property type="term" value="F:hydrolase activity"/>
    <property type="evidence" value="ECO:0007669"/>
    <property type="project" value="UniProtKB-KW"/>
</dbReference>
<evidence type="ECO:0000256" key="4">
    <source>
        <dbReference type="ARBA" id="ARBA00022801"/>
    </source>
</evidence>